<dbReference type="EMBL" id="JAABLM010000004">
    <property type="protein sequence ID" value="NBL64482.1"/>
    <property type="molecule type" value="Genomic_DNA"/>
</dbReference>
<dbReference type="InterPro" id="IPR049804">
    <property type="entry name" value="Choice_anch_L"/>
</dbReference>
<evidence type="ECO:0000313" key="2">
    <source>
        <dbReference type="EMBL" id="NBL64482.1"/>
    </source>
</evidence>
<dbReference type="NCBIfam" id="NF038133">
    <property type="entry name" value="choice_anch_L"/>
    <property type="match status" value="1"/>
</dbReference>
<proteinExistence type="predicted"/>
<organism evidence="2 3">
    <name type="scientific">Flavobacterium ichthyis</name>
    <dbReference type="NCBI Taxonomy" id="2698827"/>
    <lineage>
        <taxon>Bacteria</taxon>
        <taxon>Pseudomonadati</taxon>
        <taxon>Bacteroidota</taxon>
        <taxon>Flavobacteriia</taxon>
        <taxon>Flavobacteriales</taxon>
        <taxon>Flavobacteriaceae</taxon>
        <taxon>Flavobacterium</taxon>
    </lineage>
</organism>
<reference evidence="3" key="1">
    <citation type="submission" date="2020-01" db="EMBL/GenBank/DDBJ databases">
        <title>Sphingomonas sp. strain CSW-10.</title>
        <authorList>
            <person name="Chen W.-M."/>
        </authorList>
    </citation>
    <scope>NUCLEOTIDE SEQUENCE [LARGE SCALE GENOMIC DNA]</scope>
    <source>
        <strain evidence="3">NST-5</strain>
    </source>
</reference>
<dbReference type="RefSeq" id="WP_166536309.1">
    <property type="nucleotide sequence ID" value="NZ_JAABLM010000004.1"/>
</dbReference>
<dbReference type="Pfam" id="PF13585">
    <property type="entry name" value="CHU_C"/>
    <property type="match status" value="1"/>
</dbReference>
<name>A0ABW9ZAY9_9FLAO</name>
<evidence type="ECO:0000256" key="1">
    <source>
        <dbReference type="SAM" id="SignalP"/>
    </source>
</evidence>
<accession>A0ABW9ZAY9</accession>
<dbReference type="InterPro" id="IPR026341">
    <property type="entry name" value="T9SS_type_B"/>
</dbReference>
<evidence type="ECO:0000313" key="3">
    <source>
        <dbReference type="Proteomes" id="UP000798602"/>
    </source>
</evidence>
<feature type="signal peptide" evidence="1">
    <location>
        <begin position="1"/>
        <end position="20"/>
    </location>
</feature>
<feature type="chain" id="PRO_5046678197" evidence="1">
    <location>
        <begin position="21"/>
        <end position="1387"/>
    </location>
</feature>
<dbReference type="NCBIfam" id="TIGR04131">
    <property type="entry name" value="Bac_Flav_CTERM"/>
    <property type="match status" value="1"/>
</dbReference>
<keyword evidence="3" id="KW-1185">Reference proteome</keyword>
<dbReference type="Proteomes" id="UP000798602">
    <property type="component" value="Unassembled WGS sequence"/>
</dbReference>
<gene>
    <name evidence="2" type="ORF">GV828_04620</name>
</gene>
<protein>
    <submittedName>
        <fullName evidence="2">T9SS type B sorting domain-containing protein</fullName>
    </submittedName>
</protein>
<keyword evidence="1" id="KW-0732">Signal</keyword>
<comment type="caution">
    <text evidence="2">The sequence shown here is derived from an EMBL/GenBank/DDBJ whole genome shotgun (WGS) entry which is preliminary data.</text>
</comment>
<sequence>MKKYLLLFLVWLPIAGLSQQIVVDNTSHTVPQLVNEVLINSSCIEATNITWRTGSNFSSDNGIGYFTNTNPNFPMQSGVILSTGNAMRASGPNINNLSDGNNDAWIGDTDLEDVLANAGIEMQSVNATVLEFDFVALSPNFSFDFLFASEEYGNYQCYFSDAFAFLLTNRNTGETRNLAVIPNSITPISVFTVRNYLYNSQCESVNAEYFGLFNGGSQAENAAIDFNGQTKLMQARSILVPNTPYHIKLVIADRRDYQEDSAIFISSSSFNIGQEILGDDLTLASENAICFGESHTIQSNLSNTEYSFTWKKNNVIIEGENQPNLTVTEPGTYTLIYNSLAFPCETPLSDSILVEFFPEIVVPPLKNLYKCDTGASTYDYNLAENNAVLSSLDAGSTISYHYSEVDAMANVSPLDENILVTPNTTIFARITNARGCVTVRNFQLLTTNPPIATAPSNLTSCAVEIDGNQGIFIFSQQNNSILDGLSSDIFAVSYHLSTEDAATGANAVSENGLLAQNAETIYVRLYNKTDVDCFATTSFEIFVKNLPQVDTIENQLVCDEFTLPTLTHGNYFSASGGNGTPFFAGDVIDFTTTIYVYAETGGTPNCSNETSFNITVLDPESIIPASNTYCTEYILPNLTAGNYYTQPNGQGTQIPAGTRITQNQTIYVYYQFPAEPFCIVNGAFEVEIIPFTRLSNFQNVFRCESYVLPSLTHGKYFARPNGVDEIPAGTVITTTQNIYVYTQNGICSDQKRFTVYIGINTPPNAENCSNYVLPRLAIGNYFTGPAGSGNMIPAGTLISTSQRIYIYVATEDIPNCTDNVYFDVIISNPFPQIDGDVTVCGGYVLPPISVGNYYTGTQGTGIQLLAGHTVSTSQRIYIYKEILPGQNCTNEISFMVNVIKLPSISSRSDIGPICGAYTLTPLEHGNYFTGINGTGTQLNAGDIITETQTIYIYSKTDTNPVCESQNSFTITIVDVPLDILEPVIACNEFILPALTHGNYYTQPNKQGELLYEGQRISTTQTLYIYNEIDNRGQICSREVPFEITIVATPEITEIPLEVRTFCDDDDSNDGITEVNLNVLNDFVFGTFQPSEYAVLYFLSENDAVLHQNPIESTTATTVFVKLFSLISRECYDIVPIRLVVKQTPEAILQEGIICQDIDTGEAINSHVMSTNLSSSFHTFQWFFNGNLIENATQSYFTASQPGMYSVLATSTLTGCVSKEISAEVLLSQQAVVSYFVSNEFNDNQDITVTATGLGNYLYQLDDGIPQVNPVFTNVSSGEHLITVIDSNGCLTTTIKAFVVNYPKFFTPNGDGFNDYWNIHDLAHQPDALIDIFDRYGKFIIQIKPSAATGWDGNLNGKALFSTDYWFKVTYYVDGQQKEFRSHFAMKR</sequence>